<dbReference type="OrthoDB" id="6778120at2"/>
<dbReference type="InterPro" id="IPR009799">
    <property type="entry name" value="EthD_dom"/>
</dbReference>
<protein>
    <submittedName>
        <fullName evidence="2">EthD domain-containing protein</fullName>
    </submittedName>
</protein>
<evidence type="ECO:0000313" key="3">
    <source>
        <dbReference type="Proteomes" id="UP000219522"/>
    </source>
</evidence>
<comment type="caution">
    <text evidence="2">The sequence shown here is derived from an EMBL/GenBank/DDBJ whole genome shotgun (WGS) entry which is preliminary data.</text>
</comment>
<gene>
    <name evidence="2" type="ORF">SAMN05446927_8341</name>
</gene>
<feature type="domain" description="EthD" evidence="1">
    <location>
        <begin position="221"/>
        <end position="307"/>
    </location>
</feature>
<dbReference type="SUPFAM" id="SSF54909">
    <property type="entry name" value="Dimeric alpha+beta barrel"/>
    <property type="match status" value="1"/>
</dbReference>
<dbReference type="Proteomes" id="UP000219522">
    <property type="component" value="Unassembled WGS sequence"/>
</dbReference>
<evidence type="ECO:0000259" key="1">
    <source>
        <dbReference type="Pfam" id="PF07110"/>
    </source>
</evidence>
<evidence type="ECO:0000313" key="2">
    <source>
        <dbReference type="EMBL" id="SOE91417.1"/>
    </source>
</evidence>
<dbReference type="EMBL" id="OCSU01000004">
    <property type="protein sequence ID" value="SOE91417.1"/>
    <property type="molecule type" value="Genomic_DNA"/>
</dbReference>
<dbReference type="AlphaFoldDB" id="A0A7Z7N831"/>
<sequence>MFNSVVEKLLRPPHAETCQGGSEPLTVLFSLLSRADNTPLEQRRLGEGHTLDDEGKPILDPAKNHATNGFESNPNLHFEHWGEYWRKIHGVRFTHVEESDDKSLERLLRYDQLHRFAPGPTSSDAPPYYAPADASGRLLPTVIGHVKAYRRPRWDGVAYLNFATPDDIGAVFANERVRTKILPEDRAMFRDIAPILARQHIVIPSATGNEAVTLVKLHARRPEASREAFQQWWLNEHAPVVSMLAQRGEYVKRYVQLHNIGPQAEGEPFYHPQASEVDGVSLLGFANVADLEDFLTSPASADINEHESLKVDQAASEFWTTIDLNVVNRIRPEVRSL</sequence>
<dbReference type="InterPro" id="IPR011008">
    <property type="entry name" value="Dimeric_a/b-barrel"/>
</dbReference>
<accession>A0A7Z7N831</accession>
<dbReference type="Gene3D" id="3.30.70.100">
    <property type="match status" value="1"/>
</dbReference>
<name>A0A7Z7N831_9BURK</name>
<dbReference type="GO" id="GO:0016491">
    <property type="term" value="F:oxidoreductase activity"/>
    <property type="evidence" value="ECO:0007669"/>
    <property type="project" value="InterPro"/>
</dbReference>
<dbReference type="Pfam" id="PF07110">
    <property type="entry name" value="EthD"/>
    <property type="match status" value="1"/>
</dbReference>
<reference evidence="2 3" key="1">
    <citation type="submission" date="2017-09" db="EMBL/GenBank/DDBJ databases">
        <authorList>
            <person name="Varghese N."/>
            <person name="Submissions S."/>
        </authorList>
    </citation>
    <scope>NUCLEOTIDE SEQUENCE [LARGE SCALE GENOMIC DNA]</scope>
    <source>
        <strain evidence="2 3">OK806</strain>
    </source>
</reference>
<organism evidence="2 3">
    <name type="scientific">Caballeronia arationis</name>
    <dbReference type="NCBI Taxonomy" id="1777142"/>
    <lineage>
        <taxon>Bacteria</taxon>
        <taxon>Pseudomonadati</taxon>
        <taxon>Pseudomonadota</taxon>
        <taxon>Betaproteobacteria</taxon>
        <taxon>Burkholderiales</taxon>
        <taxon>Burkholderiaceae</taxon>
        <taxon>Caballeronia</taxon>
    </lineage>
</organism>
<proteinExistence type="predicted"/>
<keyword evidence="3" id="KW-1185">Reference proteome</keyword>
<dbReference type="RefSeq" id="WP_062640915.1">
    <property type="nucleotide sequence ID" value="NZ_FCOG02000094.1"/>
</dbReference>